<evidence type="ECO:0000313" key="4">
    <source>
        <dbReference type="Proteomes" id="UP001370348"/>
    </source>
</evidence>
<gene>
    <name evidence="3" type="ORF">LZC94_29305</name>
</gene>
<sequence>MNRWLWTMTVAATVSTALGCSETTPVRPAHAGSADAPVSLSSGTAGGDFHYEKAIVPPKSLEIRGVNGNVRALGTPSGTVEVRATKKAERGDPASQRVVVAEHDAGVVICALSANQPDSDCKPADESDYAPRGTNSSGADVKVDFEVRVPAGVPFIARTLNGDIEAKEMRGQVRLLTLNGDVDVSTTGRLVAKTLNGRIVAPLASGVKVPVQLEAVNGSIELRAPEDASFDLNATTVSGHIASDFAIPAGRAGGGLPETVSAKVGSGGARVALKTVSGDITVKRLR</sequence>
<dbReference type="EMBL" id="CP089984">
    <property type="protein sequence ID" value="WXB11942.1"/>
    <property type="molecule type" value="Genomic_DNA"/>
</dbReference>
<dbReference type="RefSeq" id="WP_394821558.1">
    <property type="nucleotide sequence ID" value="NZ_CP089984.1"/>
</dbReference>
<evidence type="ECO:0000313" key="3">
    <source>
        <dbReference type="EMBL" id="WXB11942.1"/>
    </source>
</evidence>
<dbReference type="Pfam" id="PF13349">
    <property type="entry name" value="DUF4097"/>
    <property type="match status" value="1"/>
</dbReference>
<dbReference type="PROSITE" id="PS51257">
    <property type="entry name" value="PROKAR_LIPOPROTEIN"/>
    <property type="match status" value="1"/>
</dbReference>
<evidence type="ECO:0000256" key="1">
    <source>
        <dbReference type="SAM" id="MobiDB-lite"/>
    </source>
</evidence>
<protein>
    <submittedName>
        <fullName evidence="3">DUF4097 domain-containing protein</fullName>
    </submittedName>
</protein>
<evidence type="ECO:0000259" key="2">
    <source>
        <dbReference type="Pfam" id="PF13349"/>
    </source>
</evidence>
<proteinExistence type="predicted"/>
<organism evidence="3 4">
    <name type="scientific">Pendulispora albinea</name>
    <dbReference type="NCBI Taxonomy" id="2741071"/>
    <lineage>
        <taxon>Bacteria</taxon>
        <taxon>Pseudomonadati</taxon>
        <taxon>Myxococcota</taxon>
        <taxon>Myxococcia</taxon>
        <taxon>Myxococcales</taxon>
        <taxon>Sorangiineae</taxon>
        <taxon>Pendulisporaceae</taxon>
        <taxon>Pendulispora</taxon>
    </lineage>
</organism>
<dbReference type="Proteomes" id="UP001370348">
    <property type="component" value="Chromosome"/>
</dbReference>
<keyword evidence="4" id="KW-1185">Reference proteome</keyword>
<accession>A0ABZ2LMF9</accession>
<feature type="region of interest" description="Disordered" evidence="1">
    <location>
        <begin position="117"/>
        <end position="137"/>
    </location>
</feature>
<dbReference type="InterPro" id="IPR025164">
    <property type="entry name" value="Toastrack_DUF4097"/>
</dbReference>
<name>A0ABZ2LMF9_9BACT</name>
<feature type="domain" description="DUF4097" evidence="2">
    <location>
        <begin position="162"/>
        <end position="282"/>
    </location>
</feature>
<reference evidence="3 4" key="1">
    <citation type="submission" date="2021-12" db="EMBL/GenBank/DDBJ databases">
        <title>Discovery of the Pendulisporaceae a myxobacterial family with distinct sporulation behavior and unique specialized metabolism.</title>
        <authorList>
            <person name="Garcia R."/>
            <person name="Popoff A."/>
            <person name="Bader C.D."/>
            <person name="Loehr J."/>
            <person name="Walesch S."/>
            <person name="Walt C."/>
            <person name="Boldt J."/>
            <person name="Bunk B."/>
            <person name="Haeckl F.J.F.P.J."/>
            <person name="Gunesch A.P."/>
            <person name="Birkelbach J."/>
            <person name="Nuebel U."/>
            <person name="Pietschmann T."/>
            <person name="Bach T."/>
            <person name="Mueller R."/>
        </authorList>
    </citation>
    <scope>NUCLEOTIDE SEQUENCE [LARGE SCALE GENOMIC DNA]</scope>
    <source>
        <strain evidence="3 4">MSr11954</strain>
    </source>
</reference>